<dbReference type="RefSeq" id="WP_209996408.1">
    <property type="nucleotide sequence ID" value="NZ_BAAAJY010000007.1"/>
</dbReference>
<feature type="region of interest" description="Disordered" evidence="1">
    <location>
        <begin position="77"/>
        <end position="119"/>
    </location>
</feature>
<proteinExistence type="predicted"/>
<sequence length="119" mass="13081">MTGFPDEPVFTTQPERAGVVRIHDRNPNHAVLFIECTGTVEGTYEASAGSSPYTDNNWILGSSMLWGELFPEEPNIRPIHGSRSTANVHPLAQDAQDDRDQAVGHHQGCSKKPTKTVKK</sequence>
<evidence type="ECO:0000313" key="2">
    <source>
        <dbReference type="EMBL" id="MBP2385558.1"/>
    </source>
</evidence>
<dbReference type="Proteomes" id="UP001296993">
    <property type="component" value="Unassembled WGS sequence"/>
</dbReference>
<name>A0ABS4XAQ8_9MICC</name>
<comment type="caution">
    <text evidence="2">The sequence shown here is derived from an EMBL/GenBank/DDBJ whole genome shotgun (WGS) entry which is preliminary data.</text>
</comment>
<feature type="compositionally biased region" description="Basic residues" evidence="1">
    <location>
        <begin position="108"/>
        <end position="119"/>
    </location>
</feature>
<accession>A0ABS4XAQ8</accession>
<evidence type="ECO:0000256" key="1">
    <source>
        <dbReference type="SAM" id="MobiDB-lite"/>
    </source>
</evidence>
<gene>
    <name evidence="2" type="ORF">JOF47_001069</name>
</gene>
<dbReference type="EMBL" id="JAGIOF010000001">
    <property type="protein sequence ID" value="MBP2385558.1"/>
    <property type="molecule type" value="Genomic_DNA"/>
</dbReference>
<protein>
    <submittedName>
        <fullName evidence="2">Uncharacterized protein</fullName>
    </submittedName>
</protein>
<keyword evidence="3" id="KW-1185">Reference proteome</keyword>
<evidence type="ECO:0000313" key="3">
    <source>
        <dbReference type="Proteomes" id="UP001296993"/>
    </source>
</evidence>
<organism evidence="2 3">
    <name type="scientific">Paeniglutamicibacter kerguelensis</name>
    <dbReference type="NCBI Taxonomy" id="254788"/>
    <lineage>
        <taxon>Bacteria</taxon>
        <taxon>Bacillati</taxon>
        <taxon>Actinomycetota</taxon>
        <taxon>Actinomycetes</taxon>
        <taxon>Micrococcales</taxon>
        <taxon>Micrococcaceae</taxon>
        <taxon>Paeniglutamicibacter</taxon>
    </lineage>
</organism>
<reference evidence="2 3" key="1">
    <citation type="submission" date="2021-03" db="EMBL/GenBank/DDBJ databases">
        <title>Sequencing the genomes of 1000 actinobacteria strains.</title>
        <authorList>
            <person name="Klenk H.-P."/>
        </authorList>
    </citation>
    <scope>NUCLEOTIDE SEQUENCE [LARGE SCALE GENOMIC DNA]</scope>
    <source>
        <strain evidence="2 3">DSM 15797</strain>
    </source>
</reference>